<evidence type="ECO:0000313" key="1">
    <source>
        <dbReference type="EMBL" id="EOO24190.1"/>
    </source>
</evidence>
<evidence type="ECO:0000313" key="2">
    <source>
        <dbReference type="Proteomes" id="UP000014018"/>
    </source>
</evidence>
<dbReference type="Proteomes" id="UP000014018">
    <property type="component" value="Unassembled WGS sequence"/>
</dbReference>
<protein>
    <submittedName>
        <fullName evidence="1">Uncharacterized protein</fullName>
    </submittedName>
</protein>
<comment type="caution">
    <text evidence="1">The sequence shown here is derived from an EMBL/GenBank/DDBJ whole genome shotgun (WGS) entry which is preliminary data.</text>
</comment>
<proteinExistence type="predicted"/>
<gene>
    <name evidence="1" type="ORF">IIU_06825</name>
</gene>
<sequence length="243" mass="27783">MGNIYVKVSDNEGLVQESTGDFVLAINVQEEQSQVIVQGEFNAENYIKLAQATVKALVQVGHSNHVPAIMLDTMIQESFRLAVKDILLENGFDELDIEKIEKRADGVYKEETEEMSEEHKGFDLDSYLERFNLLEADIRLKAFRKLCSSYHVSMGRAEIQKQFETKILPKAKEIISIISPDLSESDLFINRLIEYGVQTIELEKMLEEMEETLTMLHELSIVLEVSTLEDVLTIQKEYQSARS</sequence>
<name>A0A9W5PJM9_BACCE</name>
<organism evidence="1 2">
    <name type="scientific">Bacillus cereus VD133</name>
    <dbReference type="NCBI Taxonomy" id="1053233"/>
    <lineage>
        <taxon>Bacteria</taxon>
        <taxon>Bacillati</taxon>
        <taxon>Bacillota</taxon>
        <taxon>Bacilli</taxon>
        <taxon>Bacillales</taxon>
        <taxon>Bacillaceae</taxon>
        <taxon>Bacillus</taxon>
        <taxon>Bacillus cereus group</taxon>
    </lineage>
</organism>
<reference evidence="1 2" key="1">
    <citation type="submission" date="2012-12" db="EMBL/GenBank/DDBJ databases">
        <title>The Genome Sequence of Bacillus cereus VD133.</title>
        <authorList>
            <consortium name="The Broad Institute Genome Sequencing Platform"/>
            <consortium name="The Broad Institute Genome Sequencing Center for Infectious Disease"/>
            <person name="Feldgarden M."/>
            <person name="Van der Auwera G.A."/>
            <person name="Mahillon J."/>
            <person name="Duprez V."/>
            <person name="Timmery S."/>
            <person name="Mattelet C."/>
            <person name="Dierick K."/>
            <person name="Sun M."/>
            <person name="Yu Z."/>
            <person name="Zhu L."/>
            <person name="Hu X."/>
            <person name="Shank E.B."/>
            <person name="Swiecicka I."/>
            <person name="Hansen B.M."/>
            <person name="Andrup L."/>
            <person name="Walker B."/>
            <person name="Young S.K."/>
            <person name="Zeng Q."/>
            <person name="Gargeya S."/>
            <person name="Fitzgerald M."/>
            <person name="Haas B."/>
            <person name="Abouelleil A."/>
            <person name="Alvarado L."/>
            <person name="Arachchi H.M."/>
            <person name="Berlin A.M."/>
            <person name="Chapman S.B."/>
            <person name="Dewar J."/>
            <person name="Goldberg J."/>
            <person name="Griggs A."/>
            <person name="Gujja S."/>
            <person name="Hansen M."/>
            <person name="Howarth C."/>
            <person name="Imamovic A."/>
            <person name="Larimer J."/>
            <person name="McCowan C."/>
            <person name="Murphy C."/>
            <person name="Neiman D."/>
            <person name="Pearson M."/>
            <person name="Priest M."/>
            <person name="Roberts A."/>
            <person name="Saif S."/>
            <person name="Shea T."/>
            <person name="Sisk P."/>
            <person name="Sykes S."/>
            <person name="Wortman J."/>
            <person name="Nusbaum C."/>
            <person name="Birren B."/>
        </authorList>
    </citation>
    <scope>NUCLEOTIDE SEQUENCE [LARGE SCALE GENOMIC DNA]</scope>
    <source>
        <strain evidence="1 2">VD133</strain>
    </source>
</reference>
<accession>A0A9W5PJM9</accession>
<dbReference type="AlphaFoldDB" id="A0A9W5PJM9"/>
<dbReference type="EMBL" id="AHFB01000178">
    <property type="protein sequence ID" value="EOO24190.1"/>
    <property type="molecule type" value="Genomic_DNA"/>
</dbReference>
<dbReference type="RefSeq" id="WP_016110514.1">
    <property type="nucleotide sequence ID" value="NZ_KB976176.1"/>
</dbReference>